<name>A0A7K2INA7_9ACTN</name>
<proteinExistence type="predicted"/>
<dbReference type="AlphaFoldDB" id="A0A7K2INA7"/>
<protein>
    <submittedName>
        <fullName evidence="1">Uncharacterized protein</fullName>
    </submittedName>
</protein>
<comment type="caution">
    <text evidence="1">The sequence shown here is derived from an EMBL/GenBank/DDBJ whole genome shotgun (WGS) entry which is preliminary data.</text>
</comment>
<organism evidence="1 2">
    <name type="scientific">Nocardiopsis alba</name>
    <dbReference type="NCBI Taxonomy" id="53437"/>
    <lineage>
        <taxon>Bacteria</taxon>
        <taxon>Bacillati</taxon>
        <taxon>Actinomycetota</taxon>
        <taxon>Actinomycetes</taxon>
        <taxon>Streptosporangiales</taxon>
        <taxon>Nocardiopsidaceae</taxon>
        <taxon>Nocardiopsis</taxon>
    </lineage>
</organism>
<dbReference type="EMBL" id="WWHY01000001">
    <property type="protein sequence ID" value="MYR31448.1"/>
    <property type="molecule type" value="Genomic_DNA"/>
</dbReference>
<reference evidence="1 2" key="1">
    <citation type="journal article" date="2019" name="Nat. Commun.">
        <title>The antimicrobial potential of Streptomyces from insect microbiomes.</title>
        <authorList>
            <person name="Chevrette M.G."/>
            <person name="Carlson C.M."/>
            <person name="Ortega H.E."/>
            <person name="Thomas C."/>
            <person name="Ananiev G.E."/>
            <person name="Barns K.J."/>
            <person name="Book A.J."/>
            <person name="Cagnazzo J."/>
            <person name="Carlos C."/>
            <person name="Flanigan W."/>
            <person name="Grubbs K.J."/>
            <person name="Horn H.A."/>
            <person name="Hoffmann F.M."/>
            <person name="Klassen J.L."/>
            <person name="Knack J.J."/>
            <person name="Lewin G.R."/>
            <person name="McDonald B.R."/>
            <person name="Muller L."/>
            <person name="Melo W.G.P."/>
            <person name="Pinto-Tomas A.A."/>
            <person name="Schmitz A."/>
            <person name="Wendt-Pienkowski E."/>
            <person name="Wildman S."/>
            <person name="Zhao M."/>
            <person name="Zhang F."/>
            <person name="Bugni T.S."/>
            <person name="Andes D.R."/>
            <person name="Pupo M.T."/>
            <person name="Currie C.R."/>
        </authorList>
    </citation>
    <scope>NUCLEOTIDE SEQUENCE [LARGE SCALE GENOMIC DNA]</scope>
    <source>
        <strain evidence="1 2">SID5840</strain>
    </source>
</reference>
<dbReference type="Pfam" id="PF19674">
    <property type="entry name" value="DUF6177"/>
    <property type="match status" value="1"/>
</dbReference>
<gene>
    <name evidence="1" type="ORF">GTW20_04000</name>
</gene>
<evidence type="ECO:0000313" key="1">
    <source>
        <dbReference type="EMBL" id="MYR31448.1"/>
    </source>
</evidence>
<accession>A0A7K2INA7</accession>
<sequence length="476" mass="51333">MSYDTVALVAQEPGLETVARTLERTVPGLWVQPHPGTGLLELREDDGSLVATVEPGLALASRREIGRLLGPEQQDAAPDPCWWVETRARPDDTGRKVADGIARALTDRLGGTVWTSGPADIDFRVDPPHPAVDRVTDRAVLVTQDRTVVPWSSWLADALLAGGPERALQLRTPASSRLTLSAWAALNSANGLWAVQDGDGGHFDGVTGLPLSWDEHLGFVRDRPDPRDERDRSVDDRVLRGPVPAFVEQPPTGTHLEVRLSTVHPAGVEPRLGLGAEILASCLSGPSPTAWGHHEPLTLAWDPAGMLASARHRAPERLSLHFAGPWELGHPYTGRIGLTWVDGVLSEEVTMVVGLEQGAEGVLSALDEAVETLGEAGVLDTLWVRRFNGRPDTTHAPVWRGLGSALGIAIGPRRVERVGIPATENGPLRGTPFGAPEHRSVWYPAPGDVDGPRQALRALRAQWEHLAPEKESRDRG</sequence>
<evidence type="ECO:0000313" key="2">
    <source>
        <dbReference type="Proteomes" id="UP000467124"/>
    </source>
</evidence>
<dbReference type="InterPro" id="IPR046175">
    <property type="entry name" value="DUF6177"/>
</dbReference>
<dbReference type="Proteomes" id="UP000467124">
    <property type="component" value="Unassembled WGS sequence"/>
</dbReference>
<dbReference type="RefSeq" id="WP_161110284.1">
    <property type="nucleotide sequence ID" value="NZ_WWHY01000001.1"/>
</dbReference>